<dbReference type="PANTHER" id="PTHR47756">
    <property type="entry name" value="BLL6612 PROTEIN-RELATED"/>
    <property type="match status" value="1"/>
</dbReference>
<dbReference type="InterPro" id="IPR013325">
    <property type="entry name" value="RNA_pol_sigma_r2"/>
</dbReference>
<dbReference type="PANTHER" id="PTHR47756:SF2">
    <property type="entry name" value="BLL6612 PROTEIN"/>
    <property type="match status" value="1"/>
</dbReference>
<evidence type="ECO:0000256" key="1">
    <source>
        <dbReference type="SAM" id="MobiDB-lite"/>
    </source>
</evidence>
<evidence type="ECO:0000313" key="3">
    <source>
        <dbReference type="Proteomes" id="UP000647860"/>
    </source>
</evidence>
<dbReference type="Proteomes" id="UP000647860">
    <property type="component" value="Unassembled WGS sequence"/>
</dbReference>
<sequence length="112" mass="12377">MAELVERIWRTDAAGMLGVLSRRLGDFDRAEEALSGALAEALARWPGEGVPERPAGWLVTTGWRRALDRLRRDAVGREKLARLATEPPPEPGVDDRLASRTSIPTGCRPYSR</sequence>
<dbReference type="SUPFAM" id="SSF88946">
    <property type="entry name" value="Sigma2 domain of RNA polymerase sigma factors"/>
    <property type="match status" value="1"/>
</dbReference>
<dbReference type="Gene3D" id="1.10.1740.10">
    <property type="match status" value="1"/>
</dbReference>
<protein>
    <recommendedName>
        <fullName evidence="4">Sigma-70 region 2</fullName>
    </recommendedName>
</protein>
<reference evidence="2 3" key="1">
    <citation type="submission" date="2021-01" db="EMBL/GenBank/DDBJ databases">
        <title>Whole genome shotgun sequence of Verrucosispora gifhornensis NBRC 16317.</title>
        <authorList>
            <person name="Komaki H."/>
            <person name="Tamura T."/>
        </authorList>
    </citation>
    <scope>NUCLEOTIDE SEQUENCE [LARGE SCALE GENOMIC DNA]</scope>
    <source>
        <strain evidence="2 3">NBRC 16317</strain>
    </source>
</reference>
<comment type="caution">
    <text evidence="2">The sequence shown here is derived from an EMBL/GenBank/DDBJ whole genome shotgun (WGS) entry which is preliminary data.</text>
</comment>
<organism evidence="2 3">
    <name type="scientific">Micromonospora gifhornensis</name>
    <dbReference type="NCBI Taxonomy" id="84594"/>
    <lineage>
        <taxon>Bacteria</taxon>
        <taxon>Bacillati</taxon>
        <taxon>Actinomycetota</taxon>
        <taxon>Actinomycetes</taxon>
        <taxon>Micromonosporales</taxon>
        <taxon>Micromonosporaceae</taxon>
        <taxon>Micromonospora</taxon>
    </lineage>
</organism>
<name>A0ABQ4IJY7_9ACTN</name>
<feature type="region of interest" description="Disordered" evidence="1">
    <location>
        <begin position="78"/>
        <end position="112"/>
    </location>
</feature>
<gene>
    <name evidence="2" type="ORF">Vgi01_49030</name>
</gene>
<dbReference type="EMBL" id="BOPA01000037">
    <property type="protein sequence ID" value="GIJ18219.1"/>
    <property type="molecule type" value="Genomic_DNA"/>
</dbReference>
<evidence type="ECO:0008006" key="4">
    <source>
        <dbReference type="Google" id="ProtNLM"/>
    </source>
</evidence>
<proteinExistence type="predicted"/>
<keyword evidence="3" id="KW-1185">Reference proteome</keyword>
<evidence type="ECO:0000313" key="2">
    <source>
        <dbReference type="EMBL" id="GIJ18219.1"/>
    </source>
</evidence>
<accession>A0ABQ4IJY7</accession>